<dbReference type="InterPro" id="IPR002401">
    <property type="entry name" value="Cyt_P450_E_grp-I"/>
</dbReference>
<comment type="cofactor">
    <cofactor evidence="7">
        <name>heme</name>
        <dbReference type="ChEBI" id="CHEBI:30413"/>
    </cofactor>
</comment>
<proteinExistence type="inferred from homology"/>
<dbReference type="InterPro" id="IPR036396">
    <property type="entry name" value="Cyt_P450_sf"/>
</dbReference>
<dbReference type="AlphaFoldDB" id="A0AA88XJE0"/>
<evidence type="ECO:0000256" key="3">
    <source>
        <dbReference type="ARBA" id="ARBA00022723"/>
    </source>
</evidence>
<dbReference type="Gene3D" id="1.10.630.10">
    <property type="entry name" value="Cytochrome P450"/>
    <property type="match status" value="1"/>
</dbReference>
<evidence type="ECO:0000256" key="2">
    <source>
        <dbReference type="ARBA" id="ARBA00010617"/>
    </source>
</evidence>
<evidence type="ECO:0000256" key="1">
    <source>
        <dbReference type="ARBA" id="ARBA00004370"/>
    </source>
</evidence>
<evidence type="ECO:0000256" key="5">
    <source>
        <dbReference type="ARBA" id="ARBA00023004"/>
    </source>
</evidence>
<gene>
    <name evidence="10" type="ORF">FSP39_004034</name>
</gene>
<dbReference type="SUPFAM" id="SSF48264">
    <property type="entry name" value="Cytochrome P450"/>
    <property type="match status" value="1"/>
</dbReference>
<dbReference type="FunFam" id="1.10.630.10:FF:000004">
    <property type="entry name" value="cytochrome P450 2D15 isoform X1"/>
    <property type="match status" value="1"/>
</dbReference>
<feature type="signal peptide" evidence="9">
    <location>
        <begin position="1"/>
        <end position="23"/>
    </location>
</feature>
<protein>
    <recommendedName>
        <fullName evidence="12">Cytochrome P450</fullName>
    </recommendedName>
</protein>
<evidence type="ECO:0000256" key="4">
    <source>
        <dbReference type="ARBA" id="ARBA00023002"/>
    </source>
</evidence>
<dbReference type="PANTHER" id="PTHR24300:SF403">
    <property type="entry name" value="CYTOCHROME P450 306A1"/>
    <property type="match status" value="1"/>
</dbReference>
<feature type="binding site" description="axial binding residue" evidence="7">
    <location>
        <position position="432"/>
    </location>
    <ligand>
        <name>heme</name>
        <dbReference type="ChEBI" id="CHEBI:30413"/>
    </ligand>
    <ligandPart>
        <name>Fe</name>
        <dbReference type="ChEBI" id="CHEBI:18248"/>
    </ligandPart>
</feature>
<dbReference type="GO" id="GO:0016020">
    <property type="term" value="C:membrane"/>
    <property type="evidence" value="ECO:0007669"/>
    <property type="project" value="UniProtKB-SubCell"/>
</dbReference>
<dbReference type="Proteomes" id="UP001186944">
    <property type="component" value="Unassembled WGS sequence"/>
</dbReference>
<dbReference type="InterPro" id="IPR001128">
    <property type="entry name" value="Cyt_P450"/>
</dbReference>
<dbReference type="InterPro" id="IPR017972">
    <property type="entry name" value="Cyt_P450_CS"/>
</dbReference>
<evidence type="ECO:0000256" key="7">
    <source>
        <dbReference type="PIRSR" id="PIRSR602401-1"/>
    </source>
</evidence>
<dbReference type="PRINTS" id="PR00385">
    <property type="entry name" value="P450"/>
</dbReference>
<dbReference type="PROSITE" id="PS00086">
    <property type="entry name" value="CYTOCHROME_P450"/>
    <property type="match status" value="1"/>
</dbReference>
<dbReference type="GO" id="GO:0005737">
    <property type="term" value="C:cytoplasm"/>
    <property type="evidence" value="ECO:0007669"/>
    <property type="project" value="TreeGrafter"/>
</dbReference>
<keyword evidence="7 8" id="KW-0349">Heme</keyword>
<comment type="caution">
    <text evidence="10">The sequence shown here is derived from an EMBL/GenBank/DDBJ whole genome shotgun (WGS) entry which is preliminary data.</text>
</comment>
<keyword evidence="8" id="KW-0503">Monooxygenase</keyword>
<comment type="subcellular location">
    <subcellularLocation>
        <location evidence="1">Membrane</location>
    </subcellularLocation>
</comment>
<dbReference type="EMBL" id="VSWD01000012">
    <property type="protein sequence ID" value="KAK3085480.1"/>
    <property type="molecule type" value="Genomic_DNA"/>
</dbReference>
<dbReference type="GO" id="GO:0005506">
    <property type="term" value="F:iron ion binding"/>
    <property type="evidence" value="ECO:0007669"/>
    <property type="project" value="InterPro"/>
</dbReference>
<keyword evidence="11" id="KW-1185">Reference proteome</keyword>
<reference evidence="10" key="1">
    <citation type="submission" date="2019-08" db="EMBL/GenBank/DDBJ databases">
        <title>The improved chromosome-level genome for the pearl oyster Pinctada fucata martensii using PacBio sequencing and Hi-C.</title>
        <authorList>
            <person name="Zheng Z."/>
        </authorList>
    </citation>
    <scope>NUCLEOTIDE SEQUENCE</scope>
    <source>
        <strain evidence="10">ZZ-2019</strain>
        <tissue evidence="10">Adductor muscle</tissue>
    </source>
</reference>
<evidence type="ECO:0000313" key="10">
    <source>
        <dbReference type="EMBL" id="KAK3085480.1"/>
    </source>
</evidence>
<dbReference type="GO" id="GO:0016712">
    <property type="term" value="F:oxidoreductase activity, acting on paired donors, with incorporation or reduction of molecular oxygen, reduced flavin or flavoprotein as one donor, and incorporation of one atom of oxygen"/>
    <property type="evidence" value="ECO:0007669"/>
    <property type="project" value="TreeGrafter"/>
</dbReference>
<keyword evidence="9" id="KW-0732">Signal</keyword>
<evidence type="ECO:0000256" key="8">
    <source>
        <dbReference type="RuleBase" id="RU000461"/>
    </source>
</evidence>
<evidence type="ECO:0008006" key="12">
    <source>
        <dbReference type="Google" id="ProtNLM"/>
    </source>
</evidence>
<dbReference type="GO" id="GO:0020037">
    <property type="term" value="F:heme binding"/>
    <property type="evidence" value="ECO:0007669"/>
    <property type="project" value="InterPro"/>
</dbReference>
<evidence type="ECO:0000256" key="6">
    <source>
        <dbReference type="ARBA" id="ARBA00023136"/>
    </source>
</evidence>
<dbReference type="GO" id="GO:0006805">
    <property type="term" value="P:xenobiotic metabolic process"/>
    <property type="evidence" value="ECO:0007669"/>
    <property type="project" value="TreeGrafter"/>
</dbReference>
<evidence type="ECO:0000256" key="9">
    <source>
        <dbReference type="SAM" id="SignalP"/>
    </source>
</evidence>
<sequence>MITSALVLCVTVLCFKTYRRRQGLPPGPLCLPFVGTLLSAGLSQHPTDIAKLRKKYGDVYTLMFGSKVIIMVTGSEAMREIIIKHADSVTDRPPVSQMLQLNNGCGIIATSGELWKQQRSFALKTLRSFGFGKRCLEHQILQEVEIFMGEITKRGGEPFYAKEVLSPAFANIICSIVFGKRFEYNDERLNIVLRVINLDFAKINIVLRMIGMTLPWLRHLPGDITGFKQRMRYETEIKFFINSEIQRHKDSFDENEIRDYIDAFMLEQIREKNNANSTFSDQQLLASVRDLFIAGSETTATTISWALLYLMANPSVQNRMRKEIDDVIGKTGKPSLEHKSKLPYCEVVITEVQRLGNIAPFAVPHHVSDDVIWRDFLIPKGASLMLNLDSVLMDPITFPSPEKFDPERFLNEEGKCVGQNSFIPFGLGRRVCLGESLARMELFLFIISLVQNFEILKENDQSELSFEEIRGGTRSPVPFKVRFKPRN</sequence>
<comment type="similarity">
    <text evidence="2 8">Belongs to the cytochrome P450 family.</text>
</comment>
<dbReference type="Pfam" id="PF00067">
    <property type="entry name" value="p450"/>
    <property type="match status" value="1"/>
</dbReference>
<keyword evidence="6" id="KW-0472">Membrane</keyword>
<dbReference type="PANTHER" id="PTHR24300">
    <property type="entry name" value="CYTOCHROME P450 508A4-RELATED"/>
    <property type="match status" value="1"/>
</dbReference>
<organism evidence="10 11">
    <name type="scientific">Pinctada imbricata</name>
    <name type="common">Atlantic pearl-oyster</name>
    <name type="synonym">Pinctada martensii</name>
    <dbReference type="NCBI Taxonomy" id="66713"/>
    <lineage>
        <taxon>Eukaryota</taxon>
        <taxon>Metazoa</taxon>
        <taxon>Spiralia</taxon>
        <taxon>Lophotrochozoa</taxon>
        <taxon>Mollusca</taxon>
        <taxon>Bivalvia</taxon>
        <taxon>Autobranchia</taxon>
        <taxon>Pteriomorphia</taxon>
        <taxon>Pterioida</taxon>
        <taxon>Pterioidea</taxon>
        <taxon>Pteriidae</taxon>
        <taxon>Pinctada</taxon>
    </lineage>
</organism>
<dbReference type="GO" id="GO:0008395">
    <property type="term" value="F:steroid hydroxylase activity"/>
    <property type="evidence" value="ECO:0007669"/>
    <property type="project" value="TreeGrafter"/>
</dbReference>
<dbReference type="InterPro" id="IPR050182">
    <property type="entry name" value="Cytochrome_P450_fam2"/>
</dbReference>
<feature type="chain" id="PRO_5041709321" description="Cytochrome P450" evidence="9">
    <location>
        <begin position="24"/>
        <end position="487"/>
    </location>
</feature>
<name>A0AA88XJE0_PINIB</name>
<dbReference type="PRINTS" id="PR00463">
    <property type="entry name" value="EP450I"/>
</dbReference>
<dbReference type="GO" id="GO:0006082">
    <property type="term" value="P:organic acid metabolic process"/>
    <property type="evidence" value="ECO:0007669"/>
    <property type="project" value="TreeGrafter"/>
</dbReference>
<evidence type="ECO:0000313" key="11">
    <source>
        <dbReference type="Proteomes" id="UP001186944"/>
    </source>
</evidence>
<keyword evidence="3 7" id="KW-0479">Metal-binding</keyword>
<keyword evidence="5 7" id="KW-0408">Iron</keyword>
<accession>A0AA88XJE0</accession>
<keyword evidence="4 8" id="KW-0560">Oxidoreductase</keyword>